<protein>
    <submittedName>
        <fullName evidence="1">Uncharacterized protein</fullName>
    </submittedName>
</protein>
<gene>
    <name evidence="1" type="ORF">ILYODFUR_035516</name>
</gene>
<dbReference type="Pfam" id="PF05483">
    <property type="entry name" value="SCP-1"/>
    <property type="match status" value="1"/>
</dbReference>
<dbReference type="Proteomes" id="UP001482620">
    <property type="component" value="Unassembled WGS sequence"/>
</dbReference>
<dbReference type="EMBL" id="JAHRIQ010053132">
    <property type="protein sequence ID" value="MEQ2238668.1"/>
    <property type="molecule type" value="Genomic_DNA"/>
</dbReference>
<reference evidence="1 2" key="1">
    <citation type="submission" date="2021-06" db="EMBL/GenBank/DDBJ databases">
        <authorList>
            <person name="Palmer J.M."/>
        </authorList>
    </citation>
    <scope>NUCLEOTIDE SEQUENCE [LARGE SCALE GENOMIC DNA]</scope>
    <source>
        <strain evidence="2">if_2019</strain>
        <tissue evidence="1">Muscle</tissue>
    </source>
</reference>
<dbReference type="InterPro" id="IPR008827">
    <property type="entry name" value="SYCP1"/>
</dbReference>
<sequence>MDRDRGFKFKLLVPPRVSHSQINAVRPQEIVENHGDLLNTMQRVSSSLNQNNSSSGELYSKLFDEVEKIKSWKVKVDTHTVEKDRKLQDNKRTIETQRKAIQELQFANESLSIKLEEQICENEDLRN</sequence>
<organism evidence="1 2">
    <name type="scientific">Ilyodon furcidens</name>
    <name type="common">goldbreast splitfin</name>
    <dbReference type="NCBI Taxonomy" id="33524"/>
    <lineage>
        <taxon>Eukaryota</taxon>
        <taxon>Metazoa</taxon>
        <taxon>Chordata</taxon>
        <taxon>Craniata</taxon>
        <taxon>Vertebrata</taxon>
        <taxon>Euteleostomi</taxon>
        <taxon>Actinopterygii</taxon>
        <taxon>Neopterygii</taxon>
        <taxon>Teleostei</taxon>
        <taxon>Neoteleostei</taxon>
        <taxon>Acanthomorphata</taxon>
        <taxon>Ovalentaria</taxon>
        <taxon>Atherinomorphae</taxon>
        <taxon>Cyprinodontiformes</taxon>
        <taxon>Goodeidae</taxon>
        <taxon>Ilyodon</taxon>
    </lineage>
</organism>
<proteinExistence type="predicted"/>
<evidence type="ECO:0000313" key="2">
    <source>
        <dbReference type="Proteomes" id="UP001482620"/>
    </source>
</evidence>
<keyword evidence="2" id="KW-1185">Reference proteome</keyword>
<feature type="non-terminal residue" evidence="1">
    <location>
        <position position="127"/>
    </location>
</feature>
<dbReference type="PANTHER" id="PTHR46918:SF1">
    <property type="entry name" value="SYNAPTONEMAL COMPLEX PROTEIN 1"/>
    <property type="match status" value="1"/>
</dbReference>
<evidence type="ECO:0000313" key="1">
    <source>
        <dbReference type="EMBL" id="MEQ2238668.1"/>
    </source>
</evidence>
<name>A0ABV0U0F9_9TELE</name>
<accession>A0ABV0U0F9</accession>
<dbReference type="PANTHER" id="PTHR46918">
    <property type="entry name" value="SYNAPTONEMAL COMPLEX PROTEIN 1"/>
    <property type="match status" value="1"/>
</dbReference>
<comment type="caution">
    <text evidence="1">The sequence shown here is derived from an EMBL/GenBank/DDBJ whole genome shotgun (WGS) entry which is preliminary data.</text>
</comment>